<dbReference type="STRING" id="1616788.AR543_18595"/>
<keyword evidence="2" id="KW-1185">Reference proteome</keyword>
<dbReference type="KEGG" id="pbv:AR543_18595"/>
<evidence type="ECO:0000313" key="1">
    <source>
        <dbReference type="EMBL" id="ANF97824.1"/>
    </source>
</evidence>
<dbReference type="AlphaFoldDB" id="A0A172ZJK3"/>
<gene>
    <name evidence="1" type="ORF">AR543_18595</name>
</gene>
<dbReference type="Gene3D" id="2.160.20.80">
    <property type="entry name" value="E3 ubiquitin-protein ligase SopA"/>
    <property type="match status" value="1"/>
</dbReference>
<dbReference type="OrthoDB" id="2616683at2"/>
<reference evidence="2" key="1">
    <citation type="submission" date="2015-10" db="EMBL/GenBank/DDBJ databases">
        <title>Genome of Paenibacillus bovis sp. nov.</title>
        <authorList>
            <person name="Wu Z."/>
            <person name="Gao C."/>
            <person name="Liu Z."/>
            <person name="Zheng H."/>
        </authorList>
    </citation>
    <scope>NUCLEOTIDE SEQUENCE [LARGE SCALE GENOMIC DNA]</scope>
    <source>
        <strain evidence="2">BD3526</strain>
    </source>
</reference>
<dbReference type="SUPFAM" id="SSF141571">
    <property type="entry name" value="Pentapeptide repeat-like"/>
    <property type="match status" value="1"/>
</dbReference>
<dbReference type="EMBL" id="CP013023">
    <property type="protein sequence ID" value="ANF97824.1"/>
    <property type="molecule type" value="Genomic_DNA"/>
</dbReference>
<evidence type="ECO:0008006" key="3">
    <source>
        <dbReference type="Google" id="ProtNLM"/>
    </source>
</evidence>
<reference evidence="1 2" key="2">
    <citation type="journal article" date="2016" name="Int. J. Syst. Evol. Microbiol.">
        <title>Paenibacillus bovis sp. nov., isolated from raw yak (Bos grunniens) milk.</title>
        <authorList>
            <person name="Gao C."/>
            <person name="Han J."/>
            <person name="Liu Z."/>
            <person name="Xu X."/>
            <person name="Hang F."/>
            <person name="Wu Z."/>
        </authorList>
    </citation>
    <scope>NUCLEOTIDE SEQUENCE [LARGE SCALE GENOMIC DNA]</scope>
    <source>
        <strain evidence="1 2">BD3526</strain>
    </source>
</reference>
<accession>A0A172ZJK3</accession>
<dbReference type="Pfam" id="PF00805">
    <property type="entry name" value="Pentapeptide"/>
    <property type="match status" value="1"/>
</dbReference>
<dbReference type="InterPro" id="IPR001646">
    <property type="entry name" value="5peptide_repeat"/>
</dbReference>
<organism evidence="1 2">
    <name type="scientific">Paenibacillus bovis</name>
    <dbReference type="NCBI Taxonomy" id="1616788"/>
    <lineage>
        <taxon>Bacteria</taxon>
        <taxon>Bacillati</taxon>
        <taxon>Bacillota</taxon>
        <taxon>Bacilli</taxon>
        <taxon>Bacillales</taxon>
        <taxon>Paenibacillaceae</taxon>
        <taxon>Paenibacillus</taxon>
    </lineage>
</organism>
<evidence type="ECO:0000313" key="2">
    <source>
        <dbReference type="Proteomes" id="UP000078148"/>
    </source>
</evidence>
<name>A0A172ZJK3_9BACL</name>
<dbReference type="RefSeq" id="WP_060535917.1">
    <property type="nucleotide sequence ID" value="NZ_CP013023.1"/>
</dbReference>
<proteinExistence type="predicted"/>
<sequence length="129" mass="14856">MLQDKEITVNELLGYIRSGQKNFCRIEVLDIGEVKGEVCDDIVFKECGMAVDFSGSSFRNAKFIDCNIKTCSFKNTDLTNAEFIGNGVCSVEFYNAQIEGILFQNNYWHGFELTQEDIMRMVREEFYVE</sequence>
<dbReference type="Proteomes" id="UP000078148">
    <property type="component" value="Chromosome"/>
</dbReference>
<protein>
    <recommendedName>
        <fullName evidence="3">Pentapeptide repeat-containing protein</fullName>
    </recommendedName>
</protein>